<dbReference type="InterPro" id="IPR003593">
    <property type="entry name" value="AAA+_ATPase"/>
</dbReference>
<dbReference type="InterPro" id="IPR013563">
    <property type="entry name" value="Oligopep_ABC_C"/>
</dbReference>
<keyword evidence="2" id="KW-0813">Transport</keyword>
<organism evidence="6 7">
    <name type="scientific">Sinisalibacter aestuarii</name>
    <dbReference type="NCBI Taxonomy" id="2949426"/>
    <lineage>
        <taxon>Bacteria</taxon>
        <taxon>Pseudomonadati</taxon>
        <taxon>Pseudomonadota</taxon>
        <taxon>Alphaproteobacteria</taxon>
        <taxon>Rhodobacterales</taxon>
        <taxon>Roseobacteraceae</taxon>
        <taxon>Sinisalibacter</taxon>
    </lineage>
</organism>
<dbReference type="InterPro" id="IPR027417">
    <property type="entry name" value="P-loop_NTPase"/>
</dbReference>
<sequence length="337" mass="36972">MSGLLEIRNLRVHFPIGGGLFSKPKLLRALNGISLDVQEGEVLSIVGESGCGKSTLANAILGIQKPTSGKVLFEGKEIHHQRRRDIAERIQPIFQDPQSALNPRKTVKDLIAMPLRVRGAHSAKEIGRTVDEIMELVGLPQRLGHSYPTALSGGQRQRIAIGRALVTRPKLIVCDEPTSALDVSIQAQILNLLADLRAELNLTYVFISHDLSVVRHISDRVAVIYLGRIVELGPADDLLDDPLHPYTRKLRSAHLSTAPHQELPKPVFKGGFPDPTNPPLGCHFHPRCFDALEVCETHVPGSVRRGRSDVACHLYTGLGTPGDDMTEIRRTGSTEEE</sequence>
<dbReference type="InterPro" id="IPR050319">
    <property type="entry name" value="ABC_transp_ATP-bind"/>
</dbReference>
<evidence type="ECO:0000313" key="6">
    <source>
        <dbReference type="EMBL" id="GKY89938.1"/>
    </source>
</evidence>
<protein>
    <submittedName>
        <fullName evidence="6">ABC transporter ATP-binding protein</fullName>
    </submittedName>
</protein>
<gene>
    <name evidence="6" type="ORF">STA1M1_38070</name>
</gene>
<name>A0ABQ5LYU6_9RHOB</name>
<evidence type="ECO:0000256" key="1">
    <source>
        <dbReference type="ARBA" id="ARBA00004417"/>
    </source>
</evidence>
<dbReference type="PROSITE" id="PS00211">
    <property type="entry name" value="ABC_TRANSPORTER_1"/>
    <property type="match status" value="1"/>
</dbReference>
<dbReference type="CDD" id="cd03257">
    <property type="entry name" value="ABC_NikE_OppD_transporters"/>
    <property type="match status" value="1"/>
</dbReference>
<dbReference type="PANTHER" id="PTHR43776">
    <property type="entry name" value="TRANSPORT ATP-BINDING PROTEIN"/>
    <property type="match status" value="1"/>
</dbReference>
<evidence type="ECO:0000256" key="4">
    <source>
        <dbReference type="ARBA" id="ARBA00022840"/>
    </source>
</evidence>
<reference evidence="6" key="1">
    <citation type="journal article" date="2023" name="Int. J. Syst. Evol. Microbiol.">
        <title>Sinisalibacter aestuarii sp. nov., isolated from estuarine sediment of the Arakawa River.</title>
        <authorList>
            <person name="Arafat S.T."/>
            <person name="Hirano S."/>
            <person name="Sato A."/>
            <person name="Takeuchi K."/>
            <person name="Yasuda T."/>
            <person name="Terahara T."/>
            <person name="Hamada M."/>
            <person name="Kobayashi T."/>
        </authorList>
    </citation>
    <scope>NUCLEOTIDE SEQUENCE</scope>
    <source>
        <strain evidence="6">B-399</strain>
    </source>
</reference>
<dbReference type="SUPFAM" id="SSF52540">
    <property type="entry name" value="P-loop containing nucleoside triphosphate hydrolases"/>
    <property type="match status" value="1"/>
</dbReference>
<evidence type="ECO:0000259" key="5">
    <source>
        <dbReference type="PROSITE" id="PS50893"/>
    </source>
</evidence>
<dbReference type="InterPro" id="IPR003439">
    <property type="entry name" value="ABC_transporter-like_ATP-bd"/>
</dbReference>
<evidence type="ECO:0000256" key="3">
    <source>
        <dbReference type="ARBA" id="ARBA00022741"/>
    </source>
</evidence>
<comment type="subcellular location">
    <subcellularLocation>
        <location evidence="1">Cell inner membrane</location>
        <topology evidence="1">Peripheral membrane protein</topology>
    </subcellularLocation>
</comment>
<dbReference type="Gene3D" id="3.40.50.300">
    <property type="entry name" value="P-loop containing nucleotide triphosphate hydrolases"/>
    <property type="match status" value="1"/>
</dbReference>
<dbReference type="NCBIfam" id="TIGR01727">
    <property type="entry name" value="oligo_HPY"/>
    <property type="match status" value="1"/>
</dbReference>
<dbReference type="GO" id="GO:0005524">
    <property type="term" value="F:ATP binding"/>
    <property type="evidence" value="ECO:0007669"/>
    <property type="project" value="UniProtKB-KW"/>
</dbReference>
<accession>A0ABQ5LYU6</accession>
<dbReference type="Pfam" id="PF08352">
    <property type="entry name" value="oligo_HPY"/>
    <property type="match status" value="1"/>
</dbReference>
<keyword evidence="3" id="KW-0547">Nucleotide-binding</keyword>
<feature type="domain" description="ABC transporter" evidence="5">
    <location>
        <begin position="7"/>
        <end position="251"/>
    </location>
</feature>
<evidence type="ECO:0000256" key="2">
    <source>
        <dbReference type="ARBA" id="ARBA00022448"/>
    </source>
</evidence>
<dbReference type="PROSITE" id="PS50893">
    <property type="entry name" value="ABC_TRANSPORTER_2"/>
    <property type="match status" value="1"/>
</dbReference>
<dbReference type="Pfam" id="PF00005">
    <property type="entry name" value="ABC_tran"/>
    <property type="match status" value="1"/>
</dbReference>
<comment type="caution">
    <text evidence="6">The sequence shown here is derived from an EMBL/GenBank/DDBJ whole genome shotgun (WGS) entry which is preliminary data.</text>
</comment>
<dbReference type="Proteomes" id="UP001144205">
    <property type="component" value="Unassembled WGS sequence"/>
</dbReference>
<dbReference type="InterPro" id="IPR017871">
    <property type="entry name" value="ABC_transporter-like_CS"/>
</dbReference>
<proteinExistence type="predicted"/>
<evidence type="ECO:0000313" key="7">
    <source>
        <dbReference type="Proteomes" id="UP001144205"/>
    </source>
</evidence>
<dbReference type="EMBL" id="BROH01000016">
    <property type="protein sequence ID" value="GKY89938.1"/>
    <property type="molecule type" value="Genomic_DNA"/>
</dbReference>
<keyword evidence="7" id="KW-1185">Reference proteome</keyword>
<dbReference type="SMART" id="SM00382">
    <property type="entry name" value="AAA"/>
    <property type="match status" value="1"/>
</dbReference>
<keyword evidence="4 6" id="KW-0067">ATP-binding</keyword>
<dbReference type="RefSeq" id="WP_281843854.1">
    <property type="nucleotide sequence ID" value="NZ_BROH01000016.1"/>
</dbReference>